<gene>
    <name evidence="2" type="ORF">ADL15_10870</name>
</gene>
<keyword evidence="1" id="KW-0472">Membrane</keyword>
<keyword evidence="3" id="KW-1185">Reference proteome</keyword>
<evidence type="ECO:0008006" key="4">
    <source>
        <dbReference type="Google" id="ProtNLM"/>
    </source>
</evidence>
<proteinExistence type="predicted"/>
<keyword evidence="1" id="KW-0812">Transmembrane</keyword>
<feature type="transmembrane region" description="Helical" evidence="1">
    <location>
        <begin position="60"/>
        <end position="81"/>
    </location>
</feature>
<dbReference type="RefSeq" id="WP_067687908.1">
    <property type="nucleotide sequence ID" value="NZ_LLZH01000060.1"/>
</dbReference>
<name>A0A0X3V1W8_9ACTN</name>
<dbReference type="Proteomes" id="UP000053244">
    <property type="component" value="Unassembled WGS sequence"/>
</dbReference>
<accession>A0A0X3V1W8</accession>
<reference evidence="2 3" key="1">
    <citation type="submission" date="2015-10" db="EMBL/GenBank/DDBJ databases">
        <authorList>
            <person name="Gilbert D.G."/>
        </authorList>
    </citation>
    <scope>NUCLEOTIDE SEQUENCE [LARGE SCALE GENOMIC DNA]</scope>
    <source>
        <strain evidence="2 3">NRRL B-16712</strain>
    </source>
</reference>
<feature type="transmembrane region" description="Helical" evidence="1">
    <location>
        <begin position="35"/>
        <end position="53"/>
    </location>
</feature>
<dbReference type="OrthoDB" id="9946321at2"/>
<evidence type="ECO:0000313" key="3">
    <source>
        <dbReference type="Proteomes" id="UP000053244"/>
    </source>
</evidence>
<evidence type="ECO:0000313" key="2">
    <source>
        <dbReference type="EMBL" id="KUL38785.1"/>
    </source>
</evidence>
<evidence type="ECO:0000256" key="1">
    <source>
        <dbReference type="SAM" id="Phobius"/>
    </source>
</evidence>
<protein>
    <recommendedName>
        <fullName evidence="4">Histidine kinase</fullName>
    </recommendedName>
</protein>
<organism evidence="2 3">
    <name type="scientific">Actinoplanes awajinensis subsp. mycoplanecinus</name>
    <dbReference type="NCBI Taxonomy" id="135947"/>
    <lineage>
        <taxon>Bacteria</taxon>
        <taxon>Bacillati</taxon>
        <taxon>Actinomycetota</taxon>
        <taxon>Actinomycetes</taxon>
        <taxon>Micromonosporales</taxon>
        <taxon>Micromonosporaceae</taxon>
        <taxon>Actinoplanes</taxon>
    </lineage>
</organism>
<feature type="transmembrane region" description="Helical" evidence="1">
    <location>
        <begin position="87"/>
        <end position="104"/>
    </location>
</feature>
<dbReference type="EMBL" id="LLZH01000060">
    <property type="protein sequence ID" value="KUL38785.1"/>
    <property type="molecule type" value="Genomic_DNA"/>
</dbReference>
<comment type="caution">
    <text evidence="2">The sequence shown here is derived from an EMBL/GenBank/DDBJ whole genome shotgun (WGS) entry which is preliminary data.</text>
</comment>
<keyword evidence="1" id="KW-1133">Transmembrane helix</keyword>
<dbReference type="AlphaFoldDB" id="A0A0X3V1W8"/>
<sequence length="114" mass="11859">MTSWSYLVIREVIAGVSGVTVAAFATAALCPDGEPAPRALVMAVMCGLLTTVLSDWRAIGVVVAACVFVYGFVLTASVPAAQHPWEFTPIFVVAAILGVGSRLLRAADHHPPAP</sequence>
<feature type="transmembrane region" description="Helical" evidence="1">
    <location>
        <begin position="12"/>
        <end position="29"/>
    </location>
</feature>